<dbReference type="EMBL" id="RBZP01000015">
    <property type="protein sequence ID" value="RKQ30895.1"/>
    <property type="molecule type" value="Genomic_DNA"/>
</dbReference>
<dbReference type="Pfam" id="PF00512">
    <property type="entry name" value="HisKA"/>
    <property type="match status" value="1"/>
</dbReference>
<dbReference type="PROSITE" id="PS50885">
    <property type="entry name" value="HAMP"/>
    <property type="match status" value="1"/>
</dbReference>
<organism evidence="17 18">
    <name type="scientific">Oceanobacillus halophilus</name>
    <dbReference type="NCBI Taxonomy" id="930130"/>
    <lineage>
        <taxon>Bacteria</taxon>
        <taxon>Bacillati</taxon>
        <taxon>Bacillota</taxon>
        <taxon>Bacilli</taxon>
        <taxon>Bacillales</taxon>
        <taxon>Bacillaceae</taxon>
        <taxon>Oceanobacillus</taxon>
    </lineage>
</organism>
<keyword evidence="13 14" id="KW-0472">Membrane</keyword>
<dbReference type="RefSeq" id="WP_121205287.1">
    <property type="nucleotide sequence ID" value="NZ_RBZP01000015.1"/>
</dbReference>
<accession>A0A494ZW85</accession>
<keyword evidence="10" id="KW-0067">ATP-binding</keyword>
<evidence type="ECO:0000313" key="18">
    <source>
        <dbReference type="Proteomes" id="UP000269301"/>
    </source>
</evidence>
<dbReference type="PROSITE" id="PS50109">
    <property type="entry name" value="HIS_KIN"/>
    <property type="match status" value="1"/>
</dbReference>
<dbReference type="EC" id="2.7.13.3" evidence="3"/>
<dbReference type="GO" id="GO:0000155">
    <property type="term" value="F:phosphorelay sensor kinase activity"/>
    <property type="evidence" value="ECO:0007669"/>
    <property type="project" value="InterPro"/>
</dbReference>
<evidence type="ECO:0000259" key="16">
    <source>
        <dbReference type="PROSITE" id="PS50885"/>
    </source>
</evidence>
<evidence type="ECO:0000256" key="8">
    <source>
        <dbReference type="ARBA" id="ARBA00022741"/>
    </source>
</evidence>
<dbReference type="Gene3D" id="1.10.287.130">
    <property type="match status" value="1"/>
</dbReference>
<dbReference type="AlphaFoldDB" id="A0A494ZW85"/>
<dbReference type="InterPro" id="IPR036097">
    <property type="entry name" value="HisK_dim/P_sf"/>
</dbReference>
<dbReference type="SMART" id="SM00387">
    <property type="entry name" value="HATPase_c"/>
    <property type="match status" value="1"/>
</dbReference>
<dbReference type="FunFam" id="1.10.287.130:FF:000001">
    <property type="entry name" value="Two-component sensor histidine kinase"/>
    <property type="match status" value="1"/>
</dbReference>
<evidence type="ECO:0000256" key="12">
    <source>
        <dbReference type="ARBA" id="ARBA00023012"/>
    </source>
</evidence>
<keyword evidence="12" id="KW-0902">Two-component regulatory system</keyword>
<dbReference type="Gene3D" id="6.10.340.10">
    <property type="match status" value="1"/>
</dbReference>
<evidence type="ECO:0000256" key="7">
    <source>
        <dbReference type="ARBA" id="ARBA00022692"/>
    </source>
</evidence>
<evidence type="ECO:0000256" key="1">
    <source>
        <dbReference type="ARBA" id="ARBA00000085"/>
    </source>
</evidence>
<evidence type="ECO:0000256" key="14">
    <source>
        <dbReference type="SAM" id="Phobius"/>
    </source>
</evidence>
<evidence type="ECO:0000256" key="11">
    <source>
        <dbReference type="ARBA" id="ARBA00022989"/>
    </source>
</evidence>
<keyword evidence="9 17" id="KW-0418">Kinase</keyword>
<dbReference type="PANTHER" id="PTHR45528">
    <property type="entry name" value="SENSOR HISTIDINE KINASE CPXA"/>
    <property type="match status" value="1"/>
</dbReference>
<evidence type="ECO:0000256" key="3">
    <source>
        <dbReference type="ARBA" id="ARBA00012438"/>
    </source>
</evidence>
<dbReference type="InterPro" id="IPR050398">
    <property type="entry name" value="HssS/ArlS-like"/>
</dbReference>
<dbReference type="InterPro" id="IPR004358">
    <property type="entry name" value="Sig_transdc_His_kin-like_C"/>
</dbReference>
<proteinExistence type="predicted"/>
<feature type="transmembrane region" description="Helical" evidence="14">
    <location>
        <begin position="153"/>
        <end position="175"/>
    </location>
</feature>
<feature type="transmembrane region" description="Helical" evidence="14">
    <location>
        <begin position="6"/>
        <end position="35"/>
    </location>
</feature>
<dbReference type="InterPro" id="IPR003661">
    <property type="entry name" value="HisK_dim/P_dom"/>
</dbReference>
<evidence type="ECO:0000256" key="4">
    <source>
        <dbReference type="ARBA" id="ARBA00022475"/>
    </source>
</evidence>
<evidence type="ECO:0000313" key="17">
    <source>
        <dbReference type="EMBL" id="RKQ30895.1"/>
    </source>
</evidence>
<evidence type="ECO:0000256" key="6">
    <source>
        <dbReference type="ARBA" id="ARBA00022679"/>
    </source>
</evidence>
<keyword evidence="4" id="KW-1003">Cell membrane</keyword>
<dbReference type="Gene3D" id="3.30.565.10">
    <property type="entry name" value="Histidine kinase-like ATPase, C-terminal domain"/>
    <property type="match status" value="1"/>
</dbReference>
<comment type="catalytic activity">
    <reaction evidence="1">
        <text>ATP + protein L-histidine = ADP + protein N-phospho-L-histidine.</text>
        <dbReference type="EC" id="2.7.13.3"/>
    </reaction>
</comment>
<evidence type="ECO:0000256" key="10">
    <source>
        <dbReference type="ARBA" id="ARBA00022840"/>
    </source>
</evidence>
<gene>
    <name evidence="17" type="ORF">D8M06_14810</name>
</gene>
<evidence type="ECO:0000256" key="9">
    <source>
        <dbReference type="ARBA" id="ARBA00022777"/>
    </source>
</evidence>
<dbReference type="PRINTS" id="PR00344">
    <property type="entry name" value="BCTRLSENSOR"/>
</dbReference>
<keyword evidence="5" id="KW-0597">Phosphoprotein</keyword>
<dbReference type="GO" id="GO:0005524">
    <property type="term" value="F:ATP binding"/>
    <property type="evidence" value="ECO:0007669"/>
    <property type="project" value="UniProtKB-KW"/>
</dbReference>
<dbReference type="Pfam" id="PF02518">
    <property type="entry name" value="HATPase_c"/>
    <property type="match status" value="1"/>
</dbReference>
<dbReference type="PANTHER" id="PTHR45528:SF1">
    <property type="entry name" value="SENSOR HISTIDINE KINASE CPXA"/>
    <property type="match status" value="1"/>
</dbReference>
<comment type="caution">
    <text evidence="17">The sequence shown here is derived from an EMBL/GenBank/DDBJ whole genome shotgun (WGS) entry which is preliminary data.</text>
</comment>
<dbReference type="InterPro" id="IPR036890">
    <property type="entry name" value="HATPase_C_sf"/>
</dbReference>
<keyword evidence="8" id="KW-0547">Nucleotide-binding</keyword>
<dbReference type="GO" id="GO:0005886">
    <property type="term" value="C:plasma membrane"/>
    <property type="evidence" value="ECO:0007669"/>
    <property type="project" value="UniProtKB-SubCell"/>
</dbReference>
<dbReference type="OrthoDB" id="9780718at2"/>
<keyword evidence="6" id="KW-0808">Transferase</keyword>
<dbReference type="Proteomes" id="UP000269301">
    <property type="component" value="Unassembled WGS sequence"/>
</dbReference>
<dbReference type="CDD" id="cd00082">
    <property type="entry name" value="HisKA"/>
    <property type="match status" value="1"/>
</dbReference>
<keyword evidence="7 14" id="KW-0812">Transmembrane</keyword>
<sequence length="446" mass="50809">MKLQSQLSIAFTSLLLVIMTIVWYVIYSLILSLLIQDEQRQLEQTGEILVDILNEQYSSSNNIQQFYKVLEDQDLQLFLYDRNRDSVLFSTMATPVVQGFYENNDFANTNDSLWNYGNEKYVTSRILFLPELSGIELILLTPLDDLKVVQQNFFLRLFLIFLIGISIAVLLAYYFTRKLVTPLSQLKRQLKKIEKRQFDNIEHIKATGEIKEVADSVYDMARELQRYMNSQQTFFQNASHELKTPLMTIQGYAEGIKDGIFDKAETEKGLEVMVTEVNRLKGIINEMILLAKLDTEPTAYEPKEVKAKELIELVVDRALPLVNEKGIALNQQVENNIKIFADEEKLLRALLNVVFNGIRHAQTQVNIEATNYNGWTTIIVEDDGTGISEEIAPNIFHRFVKGKDGETGLGLAIARAIIEHSNGKIVVTQSLLGGAKFVITLPENKD</sequence>
<dbReference type="InterPro" id="IPR003594">
    <property type="entry name" value="HATPase_dom"/>
</dbReference>
<evidence type="ECO:0000259" key="15">
    <source>
        <dbReference type="PROSITE" id="PS50109"/>
    </source>
</evidence>
<dbReference type="InterPro" id="IPR003660">
    <property type="entry name" value="HAMP_dom"/>
</dbReference>
<evidence type="ECO:0000256" key="13">
    <source>
        <dbReference type="ARBA" id="ARBA00023136"/>
    </source>
</evidence>
<evidence type="ECO:0000256" key="5">
    <source>
        <dbReference type="ARBA" id="ARBA00022553"/>
    </source>
</evidence>
<feature type="domain" description="HAMP" evidence="16">
    <location>
        <begin position="177"/>
        <end position="229"/>
    </location>
</feature>
<keyword evidence="18" id="KW-1185">Reference proteome</keyword>
<evidence type="ECO:0000256" key="2">
    <source>
        <dbReference type="ARBA" id="ARBA00004651"/>
    </source>
</evidence>
<dbReference type="InterPro" id="IPR005467">
    <property type="entry name" value="His_kinase_dom"/>
</dbReference>
<keyword evidence="11 14" id="KW-1133">Transmembrane helix</keyword>
<reference evidence="17 18" key="1">
    <citation type="journal article" date="2016" name="Int. J. Syst. Evol. Microbiol.">
        <title>Oceanobacillus halophilus sp. nov., a novel moderately halophilic bacterium from a hypersaline lake.</title>
        <authorList>
            <person name="Amoozegar M.A."/>
            <person name="Bagheri M."/>
            <person name="Makhdoumi A."/>
            <person name="Nikou M.M."/>
            <person name="Fazeli S.A.S."/>
            <person name="Schumann P."/>
            <person name="Sproer C."/>
            <person name="Sanchez-Porro C."/>
            <person name="Ventosa A."/>
        </authorList>
    </citation>
    <scope>NUCLEOTIDE SEQUENCE [LARGE SCALE GENOMIC DNA]</scope>
    <source>
        <strain evidence="17 18">DSM 23996</strain>
    </source>
</reference>
<dbReference type="SMART" id="SM00388">
    <property type="entry name" value="HisKA"/>
    <property type="match status" value="1"/>
</dbReference>
<comment type="subcellular location">
    <subcellularLocation>
        <location evidence="2">Cell membrane</location>
        <topology evidence="2">Multi-pass membrane protein</topology>
    </subcellularLocation>
</comment>
<protein>
    <recommendedName>
        <fullName evidence="3">histidine kinase</fullName>
        <ecNumber evidence="3">2.7.13.3</ecNumber>
    </recommendedName>
</protein>
<dbReference type="SUPFAM" id="SSF55874">
    <property type="entry name" value="ATPase domain of HSP90 chaperone/DNA topoisomerase II/histidine kinase"/>
    <property type="match status" value="1"/>
</dbReference>
<name>A0A494ZW85_9BACI</name>
<feature type="domain" description="Histidine kinase" evidence="15">
    <location>
        <begin position="237"/>
        <end position="445"/>
    </location>
</feature>
<dbReference type="SUPFAM" id="SSF47384">
    <property type="entry name" value="Homodimeric domain of signal transducing histidine kinase"/>
    <property type="match status" value="1"/>
</dbReference>